<dbReference type="OrthoDB" id="7811527at2"/>
<dbReference type="PANTHER" id="PTHR30222:SF2">
    <property type="entry name" value="ABC TRANSPORTER SUBSTRATE-BINDING PROTEIN"/>
    <property type="match status" value="1"/>
</dbReference>
<dbReference type="Proteomes" id="UP000244446">
    <property type="component" value="Unassembled WGS sequence"/>
</dbReference>
<gene>
    <name evidence="3" type="ORF">DC366_02080</name>
</gene>
<organism evidence="3 4">
    <name type="scientific">Pelagivirga sediminicola</name>
    <dbReference type="NCBI Taxonomy" id="2170575"/>
    <lineage>
        <taxon>Bacteria</taxon>
        <taxon>Pseudomonadati</taxon>
        <taxon>Pseudomonadota</taxon>
        <taxon>Alphaproteobacteria</taxon>
        <taxon>Rhodobacterales</taxon>
        <taxon>Paracoccaceae</taxon>
        <taxon>Pelagivirga</taxon>
    </lineage>
</organism>
<accession>A0A2T7GBH7</accession>
<dbReference type="SUPFAM" id="SSF53850">
    <property type="entry name" value="Periplasmic binding protein-like II"/>
    <property type="match status" value="1"/>
</dbReference>
<name>A0A2T7GBH7_9RHOB</name>
<keyword evidence="1 2" id="KW-0732">Signal</keyword>
<dbReference type="RefSeq" id="WP_108690507.1">
    <property type="nucleotide sequence ID" value="NZ_QCYH01000001.1"/>
</dbReference>
<evidence type="ECO:0000256" key="2">
    <source>
        <dbReference type="SAM" id="SignalP"/>
    </source>
</evidence>
<reference evidence="3 4" key="1">
    <citation type="submission" date="2018-04" db="EMBL/GenBank/DDBJ databases">
        <title>Pelagivirga bohaiensis gen. nov., sp. nov., a bacterium isolated from the Bohai Sea.</title>
        <authorList>
            <person name="Ji X."/>
        </authorList>
    </citation>
    <scope>NUCLEOTIDE SEQUENCE [LARGE SCALE GENOMIC DNA]</scope>
    <source>
        <strain evidence="3 4">BH-SD19</strain>
    </source>
</reference>
<evidence type="ECO:0000256" key="1">
    <source>
        <dbReference type="ARBA" id="ARBA00022729"/>
    </source>
</evidence>
<feature type="chain" id="PRO_5015749468" evidence="2">
    <location>
        <begin position="24"/>
        <end position="357"/>
    </location>
</feature>
<dbReference type="PANTHER" id="PTHR30222">
    <property type="entry name" value="SPERMIDINE/PUTRESCINE-BINDING PERIPLASMIC PROTEIN"/>
    <property type="match status" value="1"/>
</dbReference>
<keyword evidence="4" id="KW-1185">Reference proteome</keyword>
<protein>
    <submittedName>
        <fullName evidence="3">ABC transporter</fullName>
    </submittedName>
</protein>
<dbReference type="AlphaFoldDB" id="A0A2T7GBH7"/>
<dbReference type="Gene3D" id="3.40.190.10">
    <property type="entry name" value="Periplasmic binding protein-like II"/>
    <property type="match status" value="2"/>
</dbReference>
<evidence type="ECO:0000313" key="4">
    <source>
        <dbReference type="Proteomes" id="UP000244446"/>
    </source>
</evidence>
<dbReference type="EMBL" id="QCYH01000001">
    <property type="protein sequence ID" value="PVA11763.1"/>
    <property type="molecule type" value="Genomic_DNA"/>
</dbReference>
<proteinExistence type="predicted"/>
<comment type="caution">
    <text evidence="3">The sequence shown here is derived from an EMBL/GenBank/DDBJ whole genome shotgun (WGS) entry which is preliminary data.</text>
</comment>
<dbReference type="Pfam" id="PF13416">
    <property type="entry name" value="SBP_bac_8"/>
    <property type="match status" value="1"/>
</dbReference>
<evidence type="ECO:0000313" key="3">
    <source>
        <dbReference type="EMBL" id="PVA11763.1"/>
    </source>
</evidence>
<feature type="signal peptide" evidence="2">
    <location>
        <begin position="1"/>
        <end position="23"/>
    </location>
</feature>
<dbReference type="InterPro" id="IPR006059">
    <property type="entry name" value="SBP"/>
</dbReference>
<sequence>MKIDFLTRSALAVALISGGAALAQDGPVAGDVAEGSLEGETLTFVSYGGIYQDGQTASLQPFVEKSGVELYSDGPTSLAKLQAQVEAGNVMWDVVDTGDFLPYVHCGTLFQKLDFSKIDTSNIPEGQVGECSVPAMNYGVLLVYNADKYGDNPPTGWADFFDTEKFPGTRAMPGYAEPNGYIVEVALLNAGVTKEDMFPTDVDLALDQYRAIRDNLILWQTGAESQQIIEAGEADMVIAWSGRALAAVKNGANYEPVWNDWVVVMDQLTIPVGVKNPDAAHALINAAIGKQAQETLTEQTSYSPIHMGAEPQVDELTAKWLTNSPERIAQGYLQNVPYWVENYEALSEKWAEFIAGY</sequence>